<protein>
    <submittedName>
        <fullName evidence="6">TetR/AcrR family transcriptional regulator</fullName>
    </submittedName>
</protein>
<evidence type="ECO:0000313" key="6">
    <source>
        <dbReference type="EMBL" id="MDL9980459.1"/>
    </source>
</evidence>
<dbReference type="PANTHER" id="PTHR30055">
    <property type="entry name" value="HTH-TYPE TRANSCRIPTIONAL REGULATOR RUTR"/>
    <property type="match status" value="1"/>
</dbReference>
<dbReference type="InterPro" id="IPR050109">
    <property type="entry name" value="HTH-type_TetR-like_transc_reg"/>
</dbReference>
<dbReference type="InterPro" id="IPR036271">
    <property type="entry name" value="Tet_transcr_reg_TetR-rel_C_sf"/>
</dbReference>
<evidence type="ECO:0000256" key="3">
    <source>
        <dbReference type="ARBA" id="ARBA00023163"/>
    </source>
</evidence>
<dbReference type="SUPFAM" id="SSF48498">
    <property type="entry name" value="Tetracyclin repressor-like, C-terminal domain"/>
    <property type="match status" value="1"/>
</dbReference>
<dbReference type="SUPFAM" id="SSF46689">
    <property type="entry name" value="Homeodomain-like"/>
    <property type="match status" value="1"/>
</dbReference>
<evidence type="ECO:0000259" key="5">
    <source>
        <dbReference type="PROSITE" id="PS50977"/>
    </source>
</evidence>
<sequence>MPQPAVARATYHHGNLREALIDAGLALTRAGGASALVLRDVARVAGVSPSATYRHFADRESLLVAVATRIQEHMAERMVAERTDAALPPARDRLRAVGLGYIGFALAEPGWFDVAFSEIPVRGDGELPAPLASLVEALDGLVADGALAASARAGAEWPCWSAVHGFALLALRGPLRGTPSTAVRAAAERTVDAIIGGLLAG</sequence>
<dbReference type="Pfam" id="PF13305">
    <property type="entry name" value="TetR_C_33"/>
    <property type="match status" value="1"/>
</dbReference>
<proteinExistence type="predicted"/>
<feature type="domain" description="HTH tetR-type" evidence="5">
    <location>
        <begin position="14"/>
        <end position="74"/>
    </location>
</feature>
<dbReference type="EMBL" id="JASXSZ010000004">
    <property type="protein sequence ID" value="MDL9980459.1"/>
    <property type="molecule type" value="Genomic_DNA"/>
</dbReference>
<dbReference type="PROSITE" id="PS50977">
    <property type="entry name" value="HTH_TETR_2"/>
    <property type="match status" value="1"/>
</dbReference>
<dbReference type="InterPro" id="IPR009057">
    <property type="entry name" value="Homeodomain-like_sf"/>
</dbReference>
<keyword evidence="7" id="KW-1185">Reference proteome</keyword>
<dbReference type="RefSeq" id="WP_286289408.1">
    <property type="nucleotide sequence ID" value="NZ_JASXSZ010000004.1"/>
</dbReference>
<dbReference type="Gene3D" id="1.10.357.10">
    <property type="entry name" value="Tetracycline Repressor, domain 2"/>
    <property type="match status" value="1"/>
</dbReference>
<accession>A0ABT7N175</accession>
<dbReference type="Pfam" id="PF00440">
    <property type="entry name" value="TetR_N"/>
    <property type="match status" value="1"/>
</dbReference>
<organism evidence="6 7">
    <name type="scientific">Microbacterium candidum</name>
    <dbReference type="NCBI Taxonomy" id="3041922"/>
    <lineage>
        <taxon>Bacteria</taxon>
        <taxon>Bacillati</taxon>
        <taxon>Actinomycetota</taxon>
        <taxon>Actinomycetes</taxon>
        <taxon>Micrococcales</taxon>
        <taxon>Microbacteriaceae</taxon>
        <taxon>Microbacterium</taxon>
    </lineage>
</organism>
<evidence type="ECO:0000256" key="4">
    <source>
        <dbReference type="PROSITE-ProRule" id="PRU00335"/>
    </source>
</evidence>
<reference evidence="6 7" key="1">
    <citation type="submission" date="2023-06" db="EMBL/GenBank/DDBJ databases">
        <title>Microbacterium sp. nov., isolated from a waste landfill.</title>
        <authorList>
            <person name="Wen W."/>
        </authorList>
    </citation>
    <scope>NUCLEOTIDE SEQUENCE [LARGE SCALE GENOMIC DNA]</scope>
    <source>
        <strain evidence="6 7">ASV49</strain>
    </source>
</reference>
<evidence type="ECO:0000256" key="2">
    <source>
        <dbReference type="ARBA" id="ARBA00023125"/>
    </source>
</evidence>
<evidence type="ECO:0000256" key="1">
    <source>
        <dbReference type="ARBA" id="ARBA00023015"/>
    </source>
</evidence>
<dbReference type="PANTHER" id="PTHR30055:SF220">
    <property type="entry name" value="TETR-FAMILY REGULATORY PROTEIN"/>
    <property type="match status" value="1"/>
</dbReference>
<dbReference type="InterPro" id="IPR025996">
    <property type="entry name" value="MT1864/Rv1816-like_C"/>
</dbReference>
<name>A0ABT7N175_9MICO</name>
<comment type="caution">
    <text evidence="6">The sequence shown here is derived from an EMBL/GenBank/DDBJ whole genome shotgun (WGS) entry which is preliminary data.</text>
</comment>
<evidence type="ECO:0000313" key="7">
    <source>
        <dbReference type="Proteomes" id="UP001235064"/>
    </source>
</evidence>
<keyword evidence="3" id="KW-0804">Transcription</keyword>
<feature type="DNA-binding region" description="H-T-H motif" evidence="4">
    <location>
        <begin position="37"/>
        <end position="56"/>
    </location>
</feature>
<dbReference type="Proteomes" id="UP001235064">
    <property type="component" value="Unassembled WGS sequence"/>
</dbReference>
<dbReference type="PRINTS" id="PR00455">
    <property type="entry name" value="HTHTETR"/>
</dbReference>
<keyword evidence="1" id="KW-0805">Transcription regulation</keyword>
<dbReference type="InterPro" id="IPR001647">
    <property type="entry name" value="HTH_TetR"/>
</dbReference>
<gene>
    <name evidence="6" type="ORF">QSV35_14040</name>
</gene>
<keyword evidence="2 4" id="KW-0238">DNA-binding</keyword>